<organism evidence="3 4">
    <name type="scientific">Araneus ventricosus</name>
    <name type="common">Orbweaver spider</name>
    <name type="synonym">Epeira ventricosa</name>
    <dbReference type="NCBI Taxonomy" id="182803"/>
    <lineage>
        <taxon>Eukaryota</taxon>
        <taxon>Metazoa</taxon>
        <taxon>Ecdysozoa</taxon>
        <taxon>Arthropoda</taxon>
        <taxon>Chelicerata</taxon>
        <taxon>Arachnida</taxon>
        <taxon>Araneae</taxon>
        <taxon>Araneomorphae</taxon>
        <taxon>Entelegynae</taxon>
        <taxon>Araneoidea</taxon>
        <taxon>Araneidae</taxon>
        <taxon>Araneus</taxon>
    </lineage>
</organism>
<evidence type="ECO:0000313" key="2">
    <source>
        <dbReference type="EMBL" id="GBM65150.1"/>
    </source>
</evidence>
<dbReference type="EMBL" id="BGPR01181885">
    <property type="protein sequence ID" value="GBM65150.1"/>
    <property type="molecule type" value="Genomic_DNA"/>
</dbReference>
<name>A0A4Y2KA41_ARAVE</name>
<evidence type="ECO:0000313" key="3">
    <source>
        <dbReference type="EMBL" id="GBM99167.1"/>
    </source>
</evidence>
<accession>A0A4Y2KA41</accession>
<feature type="non-terminal residue" evidence="3">
    <location>
        <position position="33"/>
    </location>
</feature>
<proteinExistence type="predicted"/>
<evidence type="ECO:0000313" key="4">
    <source>
        <dbReference type="Proteomes" id="UP000499080"/>
    </source>
</evidence>
<protein>
    <submittedName>
        <fullName evidence="3">Uncharacterized protein</fullName>
    </submittedName>
</protein>
<dbReference type="Proteomes" id="UP000499080">
    <property type="component" value="Unassembled WGS sequence"/>
</dbReference>
<dbReference type="EMBL" id="BGPR01193960">
    <property type="protein sequence ID" value="GBM99167.1"/>
    <property type="molecule type" value="Genomic_DNA"/>
</dbReference>
<sequence>MLEMYRLPPRPDLGHDFRLFESHAQARMEMTTD</sequence>
<comment type="caution">
    <text evidence="3">The sequence shown here is derived from an EMBL/GenBank/DDBJ whole genome shotgun (WGS) entry which is preliminary data.</text>
</comment>
<dbReference type="AlphaFoldDB" id="A0A4Y2KA41"/>
<gene>
    <name evidence="2" type="ORF">AVEN_14290_1</name>
    <name evidence="1" type="ORF">AVEN_195425_1</name>
    <name evidence="3" type="ORF">AVEN_224583_1</name>
</gene>
<keyword evidence="4" id="KW-1185">Reference proteome</keyword>
<reference evidence="3 4" key="1">
    <citation type="journal article" date="2019" name="Sci. Rep.">
        <title>Orb-weaving spider Araneus ventricosus genome elucidates the spidroin gene catalogue.</title>
        <authorList>
            <person name="Kono N."/>
            <person name="Nakamura H."/>
            <person name="Ohtoshi R."/>
            <person name="Moran D.A.P."/>
            <person name="Shinohara A."/>
            <person name="Yoshida Y."/>
            <person name="Fujiwara M."/>
            <person name="Mori M."/>
            <person name="Tomita M."/>
            <person name="Arakawa K."/>
        </authorList>
    </citation>
    <scope>NUCLEOTIDE SEQUENCE [LARGE SCALE GENOMIC DNA]</scope>
</reference>
<evidence type="ECO:0000313" key="1">
    <source>
        <dbReference type="EMBL" id="GBM64568.1"/>
    </source>
</evidence>
<dbReference type="EMBL" id="BGPR01181694">
    <property type="protein sequence ID" value="GBM64568.1"/>
    <property type="molecule type" value="Genomic_DNA"/>
</dbReference>